<dbReference type="AlphaFoldDB" id="A0A1D6QKV0"/>
<dbReference type="EMBL" id="CM000780">
    <property type="protein sequence ID" value="AQK58335.1"/>
    <property type="molecule type" value="Genomic_DNA"/>
</dbReference>
<proteinExistence type="predicted"/>
<reference evidence="1" key="1">
    <citation type="submission" date="2015-12" db="EMBL/GenBank/DDBJ databases">
        <title>Update maize B73 reference genome by single molecule sequencing technologies.</title>
        <authorList>
            <consortium name="Maize Genome Sequencing Project"/>
            <person name="Ware D."/>
        </authorList>
    </citation>
    <scope>NUCLEOTIDE SEQUENCE</scope>
    <source>
        <tissue evidence="1">Seedling</tissue>
    </source>
</reference>
<organism evidence="1">
    <name type="scientific">Zea mays</name>
    <name type="common">Maize</name>
    <dbReference type="NCBI Taxonomy" id="4577"/>
    <lineage>
        <taxon>Eukaryota</taxon>
        <taxon>Viridiplantae</taxon>
        <taxon>Streptophyta</taxon>
        <taxon>Embryophyta</taxon>
        <taxon>Tracheophyta</taxon>
        <taxon>Spermatophyta</taxon>
        <taxon>Magnoliopsida</taxon>
        <taxon>Liliopsida</taxon>
        <taxon>Poales</taxon>
        <taxon>Poaceae</taxon>
        <taxon>PACMAD clade</taxon>
        <taxon>Panicoideae</taxon>
        <taxon>Andropogonodae</taxon>
        <taxon>Andropogoneae</taxon>
        <taxon>Tripsacinae</taxon>
        <taxon>Zea</taxon>
    </lineage>
</organism>
<gene>
    <name evidence="1" type="ORF">ZEAMMB73_Zm00001d052911</name>
</gene>
<protein>
    <submittedName>
        <fullName evidence="1">RWD domain-containing protein</fullName>
    </submittedName>
</protein>
<sequence length="92" mass="10875">MHGTLFYSIIMSASILLQFSIVRNWLYVGLVLNVGLSVHYVFMAQPNWICSIRRNHHIFMLWKVRALMRTDRYILSPASRTRQTNFQTVQCL</sequence>
<evidence type="ECO:0000313" key="1">
    <source>
        <dbReference type="EMBL" id="AQK58335.1"/>
    </source>
</evidence>
<name>A0A1D6QKV0_MAIZE</name>
<accession>A0A1D6QKV0</accession>